<dbReference type="Proteomes" id="UP000515220">
    <property type="component" value="Chromosome"/>
</dbReference>
<sequence length="51" mass="5600">MDFEVLRPDLGKILAYAEGSKSGRPPFEAVLMFKILVIQTLTLSSTSGRNT</sequence>
<dbReference type="AlphaFoldDB" id="A0A6S6PPR3"/>
<accession>A0A6S6PPR3</accession>
<proteinExistence type="predicted"/>
<evidence type="ECO:0008006" key="3">
    <source>
        <dbReference type="Google" id="ProtNLM"/>
    </source>
</evidence>
<reference evidence="1 2" key="1">
    <citation type="submission" date="2020-07" db="EMBL/GenBank/DDBJ databases">
        <title>Complete Genome Sequence of an acetic acid bacterium, Acetobacter aceti JCM20276.</title>
        <authorList>
            <person name="Hirose Y."/>
            <person name="Mihara H."/>
        </authorList>
    </citation>
    <scope>NUCLEOTIDE SEQUENCE [LARGE SCALE GENOMIC DNA]</scope>
    <source>
        <strain evidence="1 2">JCM20276</strain>
    </source>
</reference>
<evidence type="ECO:0000313" key="1">
    <source>
        <dbReference type="EMBL" id="BCI68671.1"/>
    </source>
</evidence>
<protein>
    <recommendedName>
        <fullName evidence="3">Transposase InsH N-terminal domain-containing protein</fullName>
    </recommendedName>
</protein>
<gene>
    <name evidence="1" type="ORF">AAJCM20276_32950</name>
</gene>
<name>A0A6S6PPR3_ACEAC</name>
<dbReference type="EMBL" id="AP023326">
    <property type="protein sequence ID" value="BCI68671.1"/>
    <property type="molecule type" value="Genomic_DNA"/>
</dbReference>
<evidence type="ECO:0000313" key="2">
    <source>
        <dbReference type="Proteomes" id="UP000515220"/>
    </source>
</evidence>
<organism evidence="1 2">
    <name type="scientific">Acetobacter aceti</name>
    <dbReference type="NCBI Taxonomy" id="435"/>
    <lineage>
        <taxon>Bacteria</taxon>
        <taxon>Pseudomonadati</taxon>
        <taxon>Pseudomonadota</taxon>
        <taxon>Alphaproteobacteria</taxon>
        <taxon>Acetobacterales</taxon>
        <taxon>Acetobacteraceae</taxon>
        <taxon>Acetobacter</taxon>
        <taxon>Acetobacter subgen. Acetobacter</taxon>
    </lineage>
</organism>